<comment type="caution">
    <text evidence="4">The sequence shown here is derived from an EMBL/GenBank/DDBJ whole genome shotgun (WGS) entry which is preliminary data.</text>
</comment>
<evidence type="ECO:0000313" key="5">
    <source>
        <dbReference type="Proteomes" id="UP000280271"/>
    </source>
</evidence>
<dbReference type="Gene3D" id="1.10.1660.10">
    <property type="match status" value="1"/>
</dbReference>
<dbReference type="SMART" id="SM00422">
    <property type="entry name" value="HTH_MERR"/>
    <property type="match status" value="1"/>
</dbReference>
<dbReference type="InterPro" id="IPR047057">
    <property type="entry name" value="MerR_fam"/>
</dbReference>
<dbReference type="SUPFAM" id="SSF46955">
    <property type="entry name" value="Putative DNA-binding domain"/>
    <property type="match status" value="1"/>
</dbReference>
<evidence type="ECO:0000256" key="1">
    <source>
        <dbReference type="ARBA" id="ARBA00023125"/>
    </source>
</evidence>
<feature type="coiled-coil region" evidence="2">
    <location>
        <begin position="79"/>
        <end position="106"/>
    </location>
</feature>
<proteinExistence type="predicted"/>
<keyword evidence="2" id="KW-0175">Coiled coil</keyword>
<dbReference type="PROSITE" id="PS50937">
    <property type="entry name" value="HTH_MERR_2"/>
    <property type="match status" value="1"/>
</dbReference>
<dbReference type="InterPro" id="IPR009061">
    <property type="entry name" value="DNA-bd_dom_put_sf"/>
</dbReference>
<protein>
    <submittedName>
        <fullName evidence="4">MerR family transcriptional regulator</fullName>
    </submittedName>
</protein>
<dbReference type="PANTHER" id="PTHR30204:SF97">
    <property type="entry name" value="MERR FAMILY REGULATORY PROTEIN"/>
    <property type="match status" value="1"/>
</dbReference>
<dbReference type="Pfam" id="PF13411">
    <property type="entry name" value="MerR_1"/>
    <property type="match status" value="1"/>
</dbReference>
<dbReference type="RefSeq" id="WP_121523312.1">
    <property type="nucleotide sequence ID" value="NZ_RCHC01000014.1"/>
</dbReference>
<reference evidence="4 5" key="1">
    <citation type="submission" date="2018-09" db="EMBL/GenBank/DDBJ databases">
        <title>The draft genome of Acinetobacter sp. strains.</title>
        <authorList>
            <person name="Qin J."/>
            <person name="Feng Y."/>
            <person name="Zong Z."/>
        </authorList>
    </citation>
    <scope>NUCLEOTIDE SEQUENCE [LARGE SCALE GENOMIC DNA]</scope>
    <source>
        <strain evidence="4 5">WCHAc060005</strain>
    </source>
</reference>
<dbReference type="PROSITE" id="PS00552">
    <property type="entry name" value="HTH_MERR_1"/>
    <property type="match status" value="1"/>
</dbReference>
<keyword evidence="5" id="KW-1185">Reference proteome</keyword>
<dbReference type="PRINTS" id="PR00040">
    <property type="entry name" value="HTHMERR"/>
</dbReference>
<dbReference type="PANTHER" id="PTHR30204">
    <property type="entry name" value="REDOX-CYCLING DRUG-SENSING TRANSCRIPTIONAL ACTIVATOR SOXR"/>
    <property type="match status" value="1"/>
</dbReference>
<evidence type="ECO:0000256" key="2">
    <source>
        <dbReference type="SAM" id="Coils"/>
    </source>
</evidence>
<keyword evidence="1" id="KW-0238">DNA-binding</keyword>
<name>A0ABX9TTP9_9GAMM</name>
<dbReference type="Proteomes" id="UP000280271">
    <property type="component" value="Unassembled WGS sequence"/>
</dbReference>
<evidence type="ECO:0000313" key="4">
    <source>
        <dbReference type="EMBL" id="RLL20126.1"/>
    </source>
</evidence>
<accession>A0ABX9TTP9</accession>
<sequence>MQEIDIGILSLQTGVSTATIRFYESKGLINSIGRKGLRRQYSEHTVETLLLIKLLKKSGLSLSEIGEVFIYHSKINIDRSLIDEKIEQIEKEIENLKKSQVLLKHLKFCPHEEHLSCPDFIKMLHSNDKTSEN</sequence>
<gene>
    <name evidence="4" type="ORF">D9K81_12490</name>
</gene>
<dbReference type="EMBL" id="RCHC01000014">
    <property type="protein sequence ID" value="RLL20126.1"/>
    <property type="molecule type" value="Genomic_DNA"/>
</dbReference>
<organism evidence="4 5">
    <name type="scientific">Acinetobacter chengduensis</name>
    <dbReference type="NCBI Taxonomy" id="2420890"/>
    <lineage>
        <taxon>Bacteria</taxon>
        <taxon>Pseudomonadati</taxon>
        <taxon>Pseudomonadota</taxon>
        <taxon>Gammaproteobacteria</taxon>
        <taxon>Moraxellales</taxon>
        <taxon>Moraxellaceae</taxon>
        <taxon>Acinetobacter</taxon>
    </lineage>
</organism>
<feature type="domain" description="HTH merR-type" evidence="3">
    <location>
        <begin position="3"/>
        <end position="71"/>
    </location>
</feature>
<dbReference type="InterPro" id="IPR000551">
    <property type="entry name" value="MerR-type_HTH_dom"/>
</dbReference>
<evidence type="ECO:0000259" key="3">
    <source>
        <dbReference type="PROSITE" id="PS50937"/>
    </source>
</evidence>